<dbReference type="AlphaFoldDB" id="A0A2V1E4N5"/>
<keyword evidence="3" id="KW-0862">Zinc</keyword>
<dbReference type="Gene3D" id="2.170.150.70">
    <property type="match status" value="1"/>
</dbReference>
<evidence type="ECO:0000256" key="4">
    <source>
        <dbReference type="ARBA" id="ARBA00023239"/>
    </source>
</evidence>
<feature type="domain" description="CENP-V/GFA" evidence="5">
    <location>
        <begin position="10"/>
        <end position="136"/>
    </location>
</feature>
<dbReference type="PANTHER" id="PTHR33337">
    <property type="entry name" value="GFA DOMAIN-CONTAINING PROTEIN"/>
    <property type="match status" value="1"/>
</dbReference>
<name>A0A2V1E4N5_9PLEO</name>
<sequence>MAANDTSIELTARCLCKAHNFSTHVPISKLPLLTSACHCDSCRHLTGALYTCDAHWPKPRAKVDVTKLSVFRFSSNYDVLFCGTCSTPMFFAKSQKPDEELGVFSGTIDSVDADVLKITHHIFVGDTKDGGATMWMRRLNNNESEAYHSKTKDPVSIQCKCKGVNFVWNRGDYSATKKEDLPEFIDPTTLKPFAGFCACNSCRLFAGTDVWTYALSELKHISFPSPSSTPFPESTLGLKALVDAKDPSIGTLAYYASSPKVQRYFCSRCSASVFYVVDDRPGLIDVAVGLLRAADGARAERILSWDYGYMSHMEDAADGWRHSFLVRVAKECEDWRVDRGYPESWRRTSREAKSKQ</sequence>
<organism evidence="6 7">
    <name type="scientific">Periconia macrospinosa</name>
    <dbReference type="NCBI Taxonomy" id="97972"/>
    <lineage>
        <taxon>Eukaryota</taxon>
        <taxon>Fungi</taxon>
        <taxon>Dikarya</taxon>
        <taxon>Ascomycota</taxon>
        <taxon>Pezizomycotina</taxon>
        <taxon>Dothideomycetes</taxon>
        <taxon>Pleosporomycetidae</taxon>
        <taxon>Pleosporales</taxon>
        <taxon>Massarineae</taxon>
        <taxon>Periconiaceae</taxon>
        <taxon>Periconia</taxon>
    </lineage>
</organism>
<evidence type="ECO:0000256" key="1">
    <source>
        <dbReference type="ARBA" id="ARBA00005495"/>
    </source>
</evidence>
<evidence type="ECO:0000259" key="5">
    <source>
        <dbReference type="PROSITE" id="PS51891"/>
    </source>
</evidence>
<dbReference type="OrthoDB" id="5422068at2759"/>
<evidence type="ECO:0000256" key="3">
    <source>
        <dbReference type="ARBA" id="ARBA00022833"/>
    </source>
</evidence>
<keyword evidence="2" id="KW-0479">Metal-binding</keyword>
<gene>
    <name evidence="6" type="ORF">DM02DRAFT_516311</name>
</gene>
<accession>A0A2V1E4N5</accession>
<dbReference type="GO" id="GO:0046872">
    <property type="term" value="F:metal ion binding"/>
    <property type="evidence" value="ECO:0007669"/>
    <property type="project" value="UniProtKB-KW"/>
</dbReference>
<evidence type="ECO:0000256" key="2">
    <source>
        <dbReference type="ARBA" id="ARBA00022723"/>
    </source>
</evidence>
<proteinExistence type="inferred from homology"/>
<dbReference type="PANTHER" id="PTHR33337:SF40">
    <property type="entry name" value="CENP-V_GFA DOMAIN-CONTAINING PROTEIN-RELATED"/>
    <property type="match status" value="1"/>
</dbReference>
<keyword evidence="4" id="KW-0456">Lyase</keyword>
<dbReference type="SUPFAM" id="SSF51316">
    <property type="entry name" value="Mss4-like"/>
    <property type="match status" value="2"/>
</dbReference>
<protein>
    <recommendedName>
        <fullName evidence="5">CENP-V/GFA domain-containing protein</fullName>
    </recommendedName>
</protein>
<dbReference type="Proteomes" id="UP000244855">
    <property type="component" value="Unassembled WGS sequence"/>
</dbReference>
<reference evidence="6 7" key="1">
    <citation type="journal article" date="2018" name="Sci. Rep.">
        <title>Comparative genomics provides insights into the lifestyle and reveals functional heterogeneity of dark septate endophytic fungi.</title>
        <authorList>
            <person name="Knapp D.G."/>
            <person name="Nemeth J.B."/>
            <person name="Barry K."/>
            <person name="Hainaut M."/>
            <person name="Henrissat B."/>
            <person name="Johnson J."/>
            <person name="Kuo A."/>
            <person name="Lim J.H.P."/>
            <person name="Lipzen A."/>
            <person name="Nolan M."/>
            <person name="Ohm R.A."/>
            <person name="Tamas L."/>
            <person name="Grigoriev I.V."/>
            <person name="Spatafora J.W."/>
            <person name="Nagy L.G."/>
            <person name="Kovacs G.M."/>
        </authorList>
    </citation>
    <scope>NUCLEOTIDE SEQUENCE [LARGE SCALE GENOMIC DNA]</scope>
    <source>
        <strain evidence="6 7">DSE2036</strain>
    </source>
</reference>
<dbReference type="EMBL" id="KZ805313">
    <property type="protein sequence ID" value="PVI05507.1"/>
    <property type="molecule type" value="Genomic_DNA"/>
</dbReference>
<comment type="similarity">
    <text evidence="1">Belongs to the Gfa family.</text>
</comment>
<dbReference type="Pfam" id="PF04828">
    <property type="entry name" value="GFA"/>
    <property type="match status" value="1"/>
</dbReference>
<dbReference type="GO" id="GO:0016846">
    <property type="term" value="F:carbon-sulfur lyase activity"/>
    <property type="evidence" value="ECO:0007669"/>
    <property type="project" value="InterPro"/>
</dbReference>
<dbReference type="Gene3D" id="3.90.1590.10">
    <property type="entry name" value="glutathione-dependent formaldehyde- activating enzyme (gfa)"/>
    <property type="match status" value="1"/>
</dbReference>
<evidence type="ECO:0000313" key="7">
    <source>
        <dbReference type="Proteomes" id="UP000244855"/>
    </source>
</evidence>
<dbReference type="PROSITE" id="PS51891">
    <property type="entry name" value="CENP_V_GFA"/>
    <property type="match status" value="1"/>
</dbReference>
<dbReference type="InterPro" id="IPR011057">
    <property type="entry name" value="Mss4-like_sf"/>
</dbReference>
<keyword evidence="7" id="KW-1185">Reference proteome</keyword>
<evidence type="ECO:0000313" key="6">
    <source>
        <dbReference type="EMBL" id="PVI05507.1"/>
    </source>
</evidence>
<dbReference type="InterPro" id="IPR006913">
    <property type="entry name" value="CENP-V/GFA"/>
</dbReference>